<dbReference type="Proteomes" id="UP001152531">
    <property type="component" value="Unassembled WGS sequence"/>
</dbReference>
<protein>
    <submittedName>
        <fullName evidence="1">Ribosomal RNA-processing protein 1</fullName>
    </submittedName>
</protein>
<evidence type="ECO:0000313" key="2">
    <source>
        <dbReference type="Proteomes" id="UP001152531"/>
    </source>
</evidence>
<comment type="caution">
    <text evidence="1">The sequence shown here is derived from an EMBL/GenBank/DDBJ whole genome shotgun (WGS) entry which is preliminary data.</text>
</comment>
<proteinExistence type="predicted"/>
<dbReference type="EMBL" id="CALSDN010000023">
    <property type="protein sequence ID" value="CAH6723940.1"/>
    <property type="molecule type" value="Genomic_DNA"/>
</dbReference>
<organism evidence="1 2">
    <name type="scientific">[Candida] jaroonii</name>
    <dbReference type="NCBI Taxonomy" id="467808"/>
    <lineage>
        <taxon>Eukaryota</taxon>
        <taxon>Fungi</taxon>
        <taxon>Dikarya</taxon>
        <taxon>Ascomycota</taxon>
        <taxon>Saccharomycotina</taxon>
        <taxon>Pichiomycetes</taxon>
        <taxon>Debaryomycetaceae</taxon>
        <taxon>Yamadazyma</taxon>
    </lineage>
</organism>
<name>A0ACA9YG51_9ASCO</name>
<evidence type="ECO:0000313" key="1">
    <source>
        <dbReference type="EMBL" id="CAH6723940.1"/>
    </source>
</evidence>
<sequence>MSKLSKNLASTHEPTREEALIALDQYITTNLNRLTEIELGKVWKGIWYAMWLSDGGENQNNLTEQLAKICNKNEYSVKNWIKINETFWMIVIREWQTLDKWRVDKYYLLLRKVLRFNFRYLNFKNWDRKVIVEFNKMIKKPLNLKKNLAISYHLCDIYLSELEEYSDSAPEFIIDIFKQVKNETNSKTLKGKIDEEVLNDERVKEWWGEDEEEDDDEEEEDEEEWTGF</sequence>
<gene>
    <name evidence="1" type="ORF">CLIB1444_23S00870</name>
</gene>
<keyword evidence="2" id="KW-1185">Reference proteome</keyword>
<accession>A0ACA9YG51</accession>
<reference evidence="1" key="1">
    <citation type="submission" date="2022-06" db="EMBL/GenBank/DDBJ databases">
        <authorList>
            <person name="Legras J.-L."/>
            <person name="Devillers H."/>
            <person name="Grondin C."/>
        </authorList>
    </citation>
    <scope>NUCLEOTIDE SEQUENCE</scope>
    <source>
        <strain evidence="1">CLIB 1444</strain>
    </source>
</reference>